<evidence type="ECO:0000313" key="3">
    <source>
        <dbReference type="Proteomes" id="UP000886858"/>
    </source>
</evidence>
<dbReference type="AlphaFoldDB" id="A0A9D2I4S9"/>
<dbReference type="Proteomes" id="UP000886858">
    <property type="component" value="Unassembled WGS sequence"/>
</dbReference>
<name>A0A9D2I4S9_9FIRM</name>
<reference evidence="2" key="1">
    <citation type="journal article" date="2021" name="PeerJ">
        <title>Extensive microbial diversity within the chicken gut microbiome revealed by metagenomics and culture.</title>
        <authorList>
            <person name="Gilroy R."/>
            <person name="Ravi A."/>
            <person name="Getino M."/>
            <person name="Pursley I."/>
            <person name="Horton D.L."/>
            <person name="Alikhan N.F."/>
            <person name="Baker D."/>
            <person name="Gharbi K."/>
            <person name="Hall N."/>
            <person name="Watson M."/>
            <person name="Adriaenssens E.M."/>
            <person name="Foster-Nyarko E."/>
            <person name="Jarju S."/>
            <person name="Secka A."/>
            <person name="Antonio M."/>
            <person name="Oren A."/>
            <person name="Chaudhuri R.R."/>
            <person name="La Ragione R."/>
            <person name="Hildebrand F."/>
            <person name="Pallen M.J."/>
        </authorList>
    </citation>
    <scope>NUCLEOTIDE SEQUENCE</scope>
    <source>
        <strain evidence="2">CHK179-7159</strain>
    </source>
</reference>
<keyword evidence="1" id="KW-0732">Signal</keyword>
<accession>A0A9D2I4S9</accession>
<proteinExistence type="predicted"/>
<reference evidence="2" key="2">
    <citation type="submission" date="2021-04" db="EMBL/GenBank/DDBJ databases">
        <authorList>
            <person name="Gilroy R."/>
        </authorList>
    </citation>
    <scope>NUCLEOTIDE SEQUENCE</scope>
    <source>
        <strain evidence="2">CHK179-7159</strain>
    </source>
</reference>
<evidence type="ECO:0000313" key="2">
    <source>
        <dbReference type="EMBL" id="HJA92077.1"/>
    </source>
</evidence>
<dbReference type="PROSITE" id="PS51257">
    <property type="entry name" value="PROKAR_LIPOPROTEIN"/>
    <property type="match status" value="1"/>
</dbReference>
<gene>
    <name evidence="2" type="ORF">H9717_02975</name>
</gene>
<organism evidence="2 3">
    <name type="scientific">Candidatus Eisenbergiella merdipullorum</name>
    <dbReference type="NCBI Taxonomy" id="2838553"/>
    <lineage>
        <taxon>Bacteria</taxon>
        <taxon>Bacillati</taxon>
        <taxon>Bacillota</taxon>
        <taxon>Clostridia</taxon>
        <taxon>Lachnospirales</taxon>
        <taxon>Lachnospiraceae</taxon>
        <taxon>Eisenbergiella</taxon>
    </lineage>
</organism>
<feature type="signal peptide" evidence="1">
    <location>
        <begin position="1"/>
        <end position="31"/>
    </location>
</feature>
<evidence type="ECO:0000256" key="1">
    <source>
        <dbReference type="SAM" id="SignalP"/>
    </source>
</evidence>
<protein>
    <submittedName>
        <fullName evidence="2">Uncharacterized protein</fullName>
    </submittedName>
</protein>
<sequence>MEAMTKWKKARNIVLCAILVSCLLSSPAVRAQEGQPAELEAPQQASAVSVLPQLVSVAAGPIQAEGTSLKVYVTAVVLPGSSGLDHINIQFINPENDRSVTKILRSEDLADGVYADWLSLSIYEPAGTYVLDKVILQDENGFYVRYCRAEDRKEDDNYLTLPVTAAFGIDNGVTVLDETAPVLGAVAVSPAQAPKESEITVTAAVADDFSGVDSVTARFENENGTAVSVDLEASDGGLYTGIIKKKDTDEAGIYRIKKVTVTDNMGNSKTYNGGDGPFASDVLFVIS</sequence>
<dbReference type="EMBL" id="DWYY01000035">
    <property type="protein sequence ID" value="HJA92077.1"/>
    <property type="molecule type" value="Genomic_DNA"/>
</dbReference>
<feature type="chain" id="PRO_5039183322" evidence="1">
    <location>
        <begin position="32"/>
        <end position="287"/>
    </location>
</feature>
<comment type="caution">
    <text evidence="2">The sequence shown here is derived from an EMBL/GenBank/DDBJ whole genome shotgun (WGS) entry which is preliminary data.</text>
</comment>